<dbReference type="NCBIfam" id="TIGR00158">
    <property type="entry name" value="L9"/>
    <property type="match status" value="1"/>
</dbReference>
<dbReference type="EMBL" id="DXGI01000319">
    <property type="protein sequence ID" value="HIW79152.1"/>
    <property type="molecule type" value="Genomic_DNA"/>
</dbReference>
<comment type="similarity">
    <text evidence="1 7">Belongs to the bacterial ribosomal protein bL9 family.</text>
</comment>
<evidence type="ECO:0000259" key="10">
    <source>
        <dbReference type="PROSITE" id="PS00651"/>
    </source>
</evidence>
<dbReference type="InterPro" id="IPR020070">
    <property type="entry name" value="Ribosomal_bL9_N"/>
</dbReference>
<comment type="caution">
    <text evidence="11">The sequence shown here is derived from an EMBL/GenBank/DDBJ whole genome shotgun (WGS) entry which is preliminary data.</text>
</comment>
<gene>
    <name evidence="7 11" type="primary">rplI</name>
    <name evidence="11" type="ORF">H9874_08420</name>
</gene>
<dbReference type="Gene3D" id="3.40.5.10">
    <property type="entry name" value="Ribosomal protein L9, N-terminal domain"/>
    <property type="match status" value="1"/>
</dbReference>
<evidence type="ECO:0000256" key="5">
    <source>
        <dbReference type="ARBA" id="ARBA00023274"/>
    </source>
</evidence>
<dbReference type="InterPro" id="IPR000244">
    <property type="entry name" value="Ribosomal_bL9"/>
</dbReference>
<feature type="domain" description="Ribosomal protein L9" evidence="10">
    <location>
        <begin position="13"/>
        <end position="40"/>
    </location>
</feature>
<evidence type="ECO:0000256" key="7">
    <source>
        <dbReference type="HAMAP-Rule" id="MF_00503"/>
    </source>
</evidence>
<evidence type="ECO:0000256" key="8">
    <source>
        <dbReference type="SAM" id="Coils"/>
    </source>
</evidence>
<dbReference type="InterPro" id="IPR036791">
    <property type="entry name" value="Ribosomal_bL9_C_sf"/>
</dbReference>
<evidence type="ECO:0000256" key="4">
    <source>
        <dbReference type="ARBA" id="ARBA00022980"/>
    </source>
</evidence>
<dbReference type="GO" id="GO:1990904">
    <property type="term" value="C:ribonucleoprotein complex"/>
    <property type="evidence" value="ECO:0007669"/>
    <property type="project" value="UniProtKB-KW"/>
</dbReference>
<protein>
    <recommendedName>
        <fullName evidence="6 7">Large ribosomal subunit protein bL9</fullName>
    </recommendedName>
</protein>
<reference evidence="11" key="1">
    <citation type="journal article" date="2021" name="PeerJ">
        <title>Extensive microbial diversity within the chicken gut microbiome revealed by metagenomics and culture.</title>
        <authorList>
            <person name="Gilroy R."/>
            <person name="Ravi A."/>
            <person name="Getino M."/>
            <person name="Pursley I."/>
            <person name="Horton D.L."/>
            <person name="Alikhan N.F."/>
            <person name="Baker D."/>
            <person name="Gharbi K."/>
            <person name="Hall N."/>
            <person name="Watson M."/>
            <person name="Adriaenssens E.M."/>
            <person name="Foster-Nyarko E."/>
            <person name="Jarju S."/>
            <person name="Secka A."/>
            <person name="Antonio M."/>
            <person name="Oren A."/>
            <person name="Chaudhuri R.R."/>
            <person name="La Ragione R."/>
            <person name="Hildebrand F."/>
            <person name="Pallen M.J."/>
        </authorList>
    </citation>
    <scope>NUCLEOTIDE SEQUENCE</scope>
    <source>
        <strain evidence="11">ChiSxjej5B17-1746</strain>
    </source>
</reference>
<organism evidence="11 12">
    <name type="scientific">Candidatus Bilophila faecipullorum</name>
    <dbReference type="NCBI Taxonomy" id="2838482"/>
    <lineage>
        <taxon>Bacteria</taxon>
        <taxon>Pseudomonadati</taxon>
        <taxon>Thermodesulfobacteriota</taxon>
        <taxon>Desulfovibrionia</taxon>
        <taxon>Desulfovibrionales</taxon>
        <taxon>Desulfovibrionaceae</taxon>
        <taxon>Bilophila</taxon>
    </lineage>
</organism>
<dbReference type="HAMAP" id="MF_00503">
    <property type="entry name" value="Ribosomal_bL9"/>
    <property type="match status" value="1"/>
</dbReference>
<evidence type="ECO:0000256" key="6">
    <source>
        <dbReference type="ARBA" id="ARBA00035292"/>
    </source>
</evidence>
<dbReference type="InterPro" id="IPR009027">
    <property type="entry name" value="Ribosomal_bL9/RNase_H1_N"/>
</dbReference>
<evidence type="ECO:0000313" key="12">
    <source>
        <dbReference type="Proteomes" id="UP000824264"/>
    </source>
</evidence>
<evidence type="ECO:0000256" key="1">
    <source>
        <dbReference type="ARBA" id="ARBA00010605"/>
    </source>
</evidence>
<feature type="region of interest" description="Disordered" evidence="9">
    <location>
        <begin position="154"/>
        <end position="175"/>
    </location>
</feature>
<evidence type="ECO:0000256" key="9">
    <source>
        <dbReference type="SAM" id="MobiDB-lite"/>
    </source>
</evidence>
<keyword evidence="4 7" id="KW-0689">Ribosomal protein</keyword>
<feature type="coiled-coil region" evidence="8">
    <location>
        <begin position="44"/>
        <end position="71"/>
    </location>
</feature>
<dbReference type="Gene3D" id="3.10.430.100">
    <property type="entry name" value="Ribosomal protein L9, C-terminal domain"/>
    <property type="match status" value="1"/>
</dbReference>
<dbReference type="GO" id="GO:0006412">
    <property type="term" value="P:translation"/>
    <property type="evidence" value="ECO:0007669"/>
    <property type="project" value="UniProtKB-UniRule"/>
</dbReference>
<keyword evidence="3 7" id="KW-0694">RNA-binding</keyword>
<name>A0A9D1U966_9BACT</name>
<dbReference type="Proteomes" id="UP000824264">
    <property type="component" value="Unassembled WGS sequence"/>
</dbReference>
<reference evidence="11" key="2">
    <citation type="submission" date="2021-04" db="EMBL/GenBank/DDBJ databases">
        <authorList>
            <person name="Gilroy R."/>
        </authorList>
    </citation>
    <scope>NUCLEOTIDE SEQUENCE</scope>
    <source>
        <strain evidence="11">ChiSxjej5B17-1746</strain>
    </source>
</reference>
<dbReference type="PANTHER" id="PTHR21368">
    <property type="entry name" value="50S RIBOSOMAL PROTEIN L9"/>
    <property type="match status" value="1"/>
</dbReference>
<dbReference type="GO" id="GO:0005840">
    <property type="term" value="C:ribosome"/>
    <property type="evidence" value="ECO:0007669"/>
    <property type="project" value="UniProtKB-KW"/>
</dbReference>
<dbReference type="InterPro" id="IPR036935">
    <property type="entry name" value="Ribosomal_bL9_N_sf"/>
</dbReference>
<accession>A0A9D1U966</accession>
<dbReference type="FunFam" id="3.40.5.10:FF:000003">
    <property type="entry name" value="50S ribosomal protein L9"/>
    <property type="match status" value="1"/>
</dbReference>
<keyword evidence="5 7" id="KW-0687">Ribonucleoprotein</keyword>
<dbReference type="Pfam" id="PF03948">
    <property type="entry name" value="Ribosomal_L9_C"/>
    <property type="match status" value="1"/>
</dbReference>
<evidence type="ECO:0000256" key="2">
    <source>
        <dbReference type="ARBA" id="ARBA00022730"/>
    </source>
</evidence>
<proteinExistence type="inferred from homology"/>
<keyword evidence="8" id="KW-0175">Coiled coil</keyword>
<sequence length="175" mass="18814">MKIILRADVENLGRLGDVVTVKAGYGRNYLLPQGLAMLVTPGNIKAFELERKKLQARMDALRAAADELAGKLEGLVLPIVMRVGDNDKLYGSVTTAIIGDALAAQGIEVDRRRILIDHPIRTLGDHPVRVRLHADVIASLTVKVVSEDKAHLVEEEAAEAPAEAPAEEAAVEAAE</sequence>
<dbReference type="Pfam" id="PF01281">
    <property type="entry name" value="Ribosomal_L9_N"/>
    <property type="match status" value="1"/>
</dbReference>
<feature type="compositionally biased region" description="Acidic residues" evidence="9">
    <location>
        <begin position="165"/>
        <end position="175"/>
    </location>
</feature>
<dbReference type="AlphaFoldDB" id="A0A9D1U966"/>
<evidence type="ECO:0000256" key="3">
    <source>
        <dbReference type="ARBA" id="ARBA00022884"/>
    </source>
</evidence>
<dbReference type="SUPFAM" id="SSF55658">
    <property type="entry name" value="L9 N-domain-like"/>
    <property type="match status" value="1"/>
</dbReference>
<dbReference type="GO" id="GO:0019843">
    <property type="term" value="F:rRNA binding"/>
    <property type="evidence" value="ECO:0007669"/>
    <property type="project" value="UniProtKB-UniRule"/>
</dbReference>
<dbReference type="GO" id="GO:0003735">
    <property type="term" value="F:structural constituent of ribosome"/>
    <property type="evidence" value="ECO:0007669"/>
    <property type="project" value="InterPro"/>
</dbReference>
<dbReference type="SUPFAM" id="SSF55653">
    <property type="entry name" value="Ribosomal protein L9 C-domain"/>
    <property type="match status" value="1"/>
</dbReference>
<comment type="function">
    <text evidence="7">Binds to the 23S rRNA.</text>
</comment>
<dbReference type="InterPro" id="IPR020594">
    <property type="entry name" value="Ribosomal_bL9_bac/chp"/>
</dbReference>
<dbReference type="InterPro" id="IPR020069">
    <property type="entry name" value="Ribosomal_bL9_C"/>
</dbReference>
<dbReference type="PROSITE" id="PS00651">
    <property type="entry name" value="RIBOSOMAL_L9"/>
    <property type="match status" value="1"/>
</dbReference>
<keyword evidence="2 7" id="KW-0699">rRNA-binding</keyword>
<evidence type="ECO:0000313" key="11">
    <source>
        <dbReference type="EMBL" id="HIW79152.1"/>
    </source>
</evidence>